<evidence type="ECO:0000313" key="3">
    <source>
        <dbReference type="Proteomes" id="UP000010384"/>
    </source>
</evidence>
<dbReference type="PATRIC" id="fig|251229.3.peg.1554"/>
<gene>
    <name evidence="2" type="ORF">Chro_1325</name>
</gene>
<dbReference type="AlphaFoldDB" id="K9TXF7"/>
<dbReference type="HOGENOM" id="CLU_098557_1_0_3"/>
<dbReference type="PANTHER" id="PTHR47152:SF4">
    <property type="entry name" value="SLR0445 PROTEIN"/>
    <property type="match status" value="1"/>
</dbReference>
<accession>K9TXF7</accession>
<dbReference type="Proteomes" id="UP000010384">
    <property type="component" value="Chromosome"/>
</dbReference>
<dbReference type="EMBL" id="CP003597">
    <property type="protein sequence ID" value="AFY86851.1"/>
    <property type="molecule type" value="Genomic_DNA"/>
</dbReference>
<name>K9TXF7_CHRTP</name>
<dbReference type="KEGG" id="cthe:Chro_1325"/>
<dbReference type="InterPro" id="IPR011335">
    <property type="entry name" value="Restrct_endonuc-II-like"/>
</dbReference>
<evidence type="ECO:0000313" key="2">
    <source>
        <dbReference type="EMBL" id="AFY86851.1"/>
    </source>
</evidence>
<sequence>MEGGIGVRILMNSQLLSSAISQPLSEQRVVLEGVSWQQYELLLATLGDDFPGLRLSYLEGTLEIMTTSSLHEELKKTIGMLMEAYFQESRIRFHAIGSATFRKVAKQRGLEPDECYCLGQKKEFPDLAIEVVLSSGMVDKLEIYRGLRVTEVWVWESGQFTIYHLRAEEYERITTSELLPDCDTGLLANYVKPEEQFDAVMAFREQLRTRSPG</sequence>
<organism evidence="2 3">
    <name type="scientific">Chroococcidiopsis thermalis (strain PCC 7203)</name>
    <dbReference type="NCBI Taxonomy" id="251229"/>
    <lineage>
        <taxon>Bacteria</taxon>
        <taxon>Bacillati</taxon>
        <taxon>Cyanobacteriota</taxon>
        <taxon>Cyanophyceae</taxon>
        <taxon>Chroococcidiopsidales</taxon>
        <taxon>Chroococcidiopsidaceae</taxon>
        <taxon>Chroococcidiopsis</taxon>
    </lineage>
</organism>
<feature type="domain" description="Putative restriction endonuclease" evidence="1">
    <location>
        <begin position="36"/>
        <end position="175"/>
    </location>
</feature>
<dbReference type="eggNOG" id="COG4636">
    <property type="taxonomic scope" value="Bacteria"/>
</dbReference>
<dbReference type="InterPro" id="IPR012296">
    <property type="entry name" value="Nuclease_put_TT1808"/>
</dbReference>
<dbReference type="PANTHER" id="PTHR47152">
    <property type="entry name" value="SLR2084 PROTEIN-RELATED"/>
    <property type="match status" value="1"/>
</dbReference>
<dbReference type="STRING" id="251229.Chro_1325"/>
<dbReference type="Pfam" id="PF05685">
    <property type="entry name" value="Uma2"/>
    <property type="match status" value="1"/>
</dbReference>
<dbReference type="SUPFAM" id="SSF52980">
    <property type="entry name" value="Restriction endonuclease-like"/>
    <property type="match status" value="1"/>
</dbReference>
<proteinExistence type="predicted"/>
<protein>
    <recommendedName>
        <fullName evidence="1">Putative restriction endonuclease domain-containing protein</fullName>
    </recommendedName>
</protein>
<dbReference type="Gene3D" id="3.90.1570.10">
    <property type="entry name" value="tt1808, chain A"/>
    <property type="match status" value="1"/>
</dbReference>
<dbReference type="InterPro" id="IPR008538">
    <property type="entry name" value="Uma2"/>
</dbReference>
<keyword evidence="3" id="KW-1185">Reference proteome</keyword>
<dbReference type="CDD" id="cd06260">
    <property type="entry name" value="DUF820-like"/>
    <property type="match status" value="1"/>
</dbReference>
<reference evidence="2 3" key="1">
    <citation type="submission" date="2012-06" db="EMBL/GenBank/DDBJ databases">
        <title>Finished chromosome of genome of Chroococcidiopsis thermalis PCC 7203.</title>
        <authorList>
            <consortium name="US DOE Joint Genome Institute"/>
            <person name="Gugger M."/>
            <person name="Coursin T."/>
            <person name="Rippka R."/>
            <person name="Tandeau De Marsac N."/>
            <person name="Huntemann M."/>
            <person name="Wei C.-L."/>
            <person name="Han J."/>
            <person name="Detter J.C."/>
            <person name="Han C."/>
            <person name="Tapia R."/>
            <person name="Davenport K."/>
            <person name="Daligault H."/>
            <person name="Erkkila T."/>
            <person name="Gu W."/>
            <person name="Munk A.C.C."/>
            <person name="Teshima H."/>
            <person name="Xu Y."/>
            <person name="Chain P."/>
            <person name="Chen A."/>
            <person name="Krypides N."/>
            <person name="Mavromatis K."/>
            <person name="Markowitz V."/>
            <person name="Szeto E."/>
            <person name="Ivanova N."/>
            <person name="Mikhailova N."/>
            <person name="Ovchinnikova G."/>
            <person name="Pagani I."/>
            <person name="Pati A."/>
            <person name="Goodwin L."/>
            <person name="Peters L."/>
            <person name="Pitluck S."/>
            <person name="Woyke T."/>
            <person name="Kerfeld C."/>
        </authorList>
    </citation>
    <scope>NUCLEOTIDE SEQUENCE [LARGE SCALE GENOMIC DNA]</scope>
    <source>
        <strain evidence="2 3">PCC 7203</strain>
    </source>
</reference>
<dbReference type="InParanoid" id="K9TXF7"/>
<evidence type="ECO:0000259" key="1">
    <source>
        <dbReference type="Pfam" id="PF05685"/>
    </source>
</evidence>